<name>A0A8S1VD66_PAROT</name>
<feature type="compositionally biased region" description="Basic and acidic residues" evidence="1">
    <location>
        <begin position="547"/>
        <end position="561"/>
    </location>
</feature>
<keyword evidence="3" id="KW-1185">Reference proteome</keyword>
<feature type="compositionally biased region" description="Polar residues" evidence="1">
    <location>
        <begin position="313"/>
        <end position="344"/>
    </location>
</feature>
<evidence type="ECO:0000313" key="3">
    <source>
        <dbReference type="Proteomes" id="UP000683925"/>
    </source>
</evidence>
<dbReference type="AlphaFoldDB" id="A0A8S1VD66"/>
<protein>
    <submittedName>
        <fullName evidence="2">Uncharacterized protein</fullName>
    </submittedName>
</protein>
<feature type="region of interest" description="Disordered" evidence="1">
    <location>
        <begin position="273"/>
        <end position="295"/>
    </location>
</feature>
<organism evidence="2 3">
    <name type="scientific">Paramecium octaurelia</name>
    <dbReference type="NCBI Taxonomy" id="43137"/>
    <lineage>
        <taxon>Eukaryota</taxon>
        <taxon>Sar</taxon>
        <taxon>Alveolata</taxon>
        <taxon>Ciliophora</taxon>
        <taxon>Intramacronucleata</taxon>
        <taxon>Oligohymenophorea</taxon>
        <taxon>Peniculida</taxon>
        <taxon>Parameciidae</taxon>
        <taxon>Paramecium</taxon>
    </lineage>
</organism>
<comment type="caution">
    <text evidence="2">The sequence shown here is derived from an EMBL/GenBank/DDBJ whole genome shotgun (WGS) entry which is preliminary data.</text>
</comment>
<evidence type="ECO:0000313" key="2">
    <source>
        <dbReference type="EMBL" id="CAD8175608.1"/>
    </source>
</evidence>
<evidence type="ECO:0000256" key="1">
    <source>
        <dbReference type="SAM" id="MobiDB-lite"/>
    </source>
</evidence>
<reference evidence="2" key="1">
    <citation type="submission" date="2021-01" db="EMBL/GenBank/DDBJ databases">
        <authorList>
            <consortium name="Genoscope - CEA"/>
            <person name="William W."/>
        </authorList>
    </citation>
    <scope>NUCLEOTIDE SEQUENCE</scope>
</reference>
<dbReference type="EMBL" id="CAJJDP010000064">
    <property type="protein sequence ID" value="CAD8175608.1"/>
    <property type="molecule type" value="Genomic_DNA"/>
</dbReference>
<feature type="compositionally biased region" description="Basic and acidic residues" evidence="1">
    <location>
        <begin position="471"/>
        <end position="523"/>
    </location>
</feature>
<dbReference type="OMA" id="NNKKYDG"/>
<dbReference type="OrthoDB" id="424402at2759"/>
<gene>
    <name evidence="2" type="ORF">POCTA_138.1.T0650294</name>
</gene>
<feature type="compositionally biased region" description="Basic and acidic residues" evidence="1">
    <location>
        <begin position="391"/>
        <end position="415"/>
    </location>
</feature>
<feature type="region of interest" description="Disordered" evidence="1">
    <location>
        <begin position="313"/>
        <end position="608"/>
    </location>
</feature>
<proteinExistence type="predicted"/>
<sequence length="673" mass="80781">MATKSKYLKRSLKIPFAQNVLHELNEISNLIDQVMYLLEIQKFTSIYLFSYHKTSENALLISKIIKQKYPTLYEIISIKTIEKFYHYEPLEEGLVDLFIRKKVSSIIIKLTFYPTQEEIANPGCQTFLFDQRAQYQNLSLSELYQALYAIQQYPQYKENYSDQGYNQDDVQVDRIEYDGKNSIVEVFRIQIKEFVLKHKDIYGQEMNFQIPTQIPQQRDCQNHLLTFQIQQQNQGFFNNNREFVDKDHHKYSQNFNNYHRPDEDGFEEINLQGLNQNPGFNPQTKLPNDSQKPQKIEPINYQDNQLQQNRQTFEAKQSSGNLQNPNQYSQEDSVNSDSLESQTMNQKNHKNKNKKNNRDNQDGRDKVDNREDSDNNDDRLKQNCDDLLSDEQSKYQDNKDDWGHLRGDNNRDNQDKIQNQVDKSKQDWGCLSSDDNNQNQDNRYNQDNGNDWDRLRSNDSSNIQDNVDNWNNRDKRRDQRDIRDNRNDNSDMRDNRRDNRDDMYNRRGNRDPRNYRDNKDNRGNRRGNRNNREYKDQDYQYNNKKWNKGDNKEKWGNKDQKSINSSYSDNIENSQSSSYTNNSMDSRDNSDVEMSNENQRETDTYDYQKEYKNYKKKKNSRKIKFNPFIETMNQNQNEISEYKDKREADQRVSVNKSIQLRGNQRRIPRQFNY</sequence>
<feature type="compositionally biased region" description="Basic and acidic residues" evidence="1">
    <location>
        <begin position="598"/>
        <end position="608"/>
    </location>
</feature>
<feature type="compositionally biased region" description="Basic and acidic residues" evidence="1">
    <location>
        <begin position="356"/>
        <end position="384"/>
    </location>
</feature>
<accession>A0A8S1VD66</accession>
<feature type="compositionally biased region" description="Low complexity" evidence="1">
    <location>
        <begin position="434"/>
        <end position="449"/>
    </location>
</feature>
<feature type="compositionally biased region" description="Polar residues" evidence="1">
    <location>
        <begin position="273"/>
        <end position="293"/>
    </location>
</feature>
<feature type="compositionally biased region" description="Polar residues" evidence="1">
    <location>
        <begin position="562"/>
        <end position="584"/>
    </location>
</feature>
<dbReference type="Proteomes" id="UP000683925">
    <property type="component" value="Unassembled WGS sequence"/>
</dbReference>